<evidence type="ECO:0000313" key="6">
    <source>
        <dbReference type="Proteomes" id="UP000600307"/>
    </source>
</evidence>
<gene>
    <name evidence="5" type="ORF">IV431_17180</name>
</gene>
<keyword evidence="1" id="KW-0472">Membrane</keyword>
<keyword evidence="6" id="KW-1185">Reference proteome</keyword>
<organism evidence="5 6">
    <name type="scientific">Rahnella victoriana</name>
    <dbReference type="NCBI Taxonomy" id="1510570"/>
    <lineage>
        <taxon>Bacteria</taxon>
        <taxon>Pseudomonadati</taxon>
        <taxon>Pseudomonadota</taxon>
        <taxon>Gammaproteobacteria</taxon>
        <taxon>Enterobacterales</taxon>
        <taxon>Yersiniaceae</taxon>
        <taxon>Rahnella</taxon>
    </lineage>
</organism>
<dbReference type="Pfam" id="PF13401">
    <property type="entry name" value="AAA_22"/>
    <property type="match status" value="1"/>
</dbReference>
<name>A0ABS0DYV3_9GAMM</name>
<comment type="caution">
    <text evidence="5">The sequence shown here is derived from an EMBL/GenBank/DDBJ whole genome shotgun (WGS) entry which is preliminary data.</text>
</comment>
<dbReference type="Pfam" id="PF21327">
    <property type="entry name" value="GspA_C39-like"/>
    <property type="match status" value="1"/>
</dbReference>
<dbReference type="InterPro" id="IPR036365">
    <property type="entry name" value="PGBD-like_sf"/>
</dbReference>
<dbReference type="Gene3D" id="3.90.70.10">
    <property type="entry name" value="Cysteine proteinases"/>
    <property type="match status" value="1"/>
</dbReference>
<reference evidence="5 6" key="1">
    <citation type="submission" date="2020-11" db="EMBL/GenBank/DDBJ databases">
        <title>Taxonomic investigation of Rahnella spp.</title>
        <authorList>
            <person name="Lee S.D."/>
        </authorList>
    </citation>
    <scope>NUCLEOTIDE SEQUENCE [LARGE SCALE GENOMIC DNA]</scope>
    <source>
        <strain evidence="5 6">SAP-10</strain>
    </source>
</reference>
<keyword evidence="1" id="KW-1133">Transmembrane helix</keyword>
<feature type="domain" description="General secretion pathway protein A peptidase C39-like" evidence="4">
    <location>
        <begin position="324"/>
        <end position="418"/>
    </location>
</feature>
<evidence type="ECO:0000313" key="5">
    <source>
        <dbReference type="EMBL" id="MBF7957293.1"/>
    </source>
</evidence>
<evidence type="ECO:0000259" key="4">
    <source>
        <dbReference type="Pfam" id="PF21327"/>
    </source>
</evidence>
<dbReference type="InterPro" id="IPR052026">
    <property type="entry name" value="ExeA_AAA_ATPase_DNA-bind"/>
</dbReference>
<dbReference type="InterPro" id="IPR048809">
    <property type="entry name" value="GspA_C39-like"/>
</dbReference>
<protein>
    <submittedName>
        <fullName evidence="5">AAA family ATPase</fullName>
    </submittedName>
</protein>
<proteinExistence type="predicted"/>
<dbReference type="InterPro" id="IPR027417">
    <property type="entry name" value="P-loop_NTPase"/>
</dbReference>
<dbReference type="SUPFAM" id="SSF47090">
    <property type="entry name" value="PGBD-like"/>
    <property type="match status" value="1"/>
</dbReference>
<evidence type="ECO:0000256" key="1">
    <source>
        <dbReference type="SAM" id="Phobius"/>
    </source>
</evidence>
<dbReference type="Proteomes" id="UP000600307">
    <property type="component" value="Unassembled WGS sequence"/>
</dbReference>
<evidence type="ECO:0000259" key="3">
    <source>
        <dbReference type="Pfam" id="PF13401"/>
    </source>
</evidence>
<dbReference type="InterPro" id="IPR002477">
    <property type="entry name" value="Peptidoglycan-bd-like"/>
</dbReference>
<feature type="domain" description="ORC1/DEAH AAA+ ATPase" evidence="3">
    <location>
        <begin position="37"/>
        <end position="156"/>
    </location>
</feature>
<sequence length="506" mass="56468">MYCDYFKFITHPFGDGNYFNNIRLLAAQDFILQKLNQGGIAIISGNKGVGKTRLAHEIARQSQRQILSLSAASVNGADSESLGQLLACCFHLKKWRTLPASILPLRIAESFDQNTDSAQPWLVVVDNAENLSVESYEFLKTFKSYPQSSRVSFLLVEERKGSTREGKRRQKLLPHTDYHLLPMSFAETTEYLSQRLQTAGEDPVPIHGPVARLLQNASGGRIQLINELAADSLNSAYAEKTPSVTYRQMKLCIEARGLKPGRKKCLTLLIACYMLFGGVLGWTYFNYAKPYLPMPLTLSEKLHEIPAGAKTLNDVGSNERHGMRQLFQVWGYDVSPDDAFCDQAARAQLTCKKGTAILDTLTEEGIPWLSPITVDGQTVYATVVKVTDESLDILIKGDTWTVQRSWFDSVWAGEYIQLIPQTPSGKSVINNTSSEADTAWLDMTLSKILNLPFSKTGRWDNDLIGKIKTFQQREDLVVDGRVGKGTLMQIAKRTGNMPVLITKEDL</sequence>
<dbReference type="InterPro" id="IPR049945">
    <property type="entry name" value="AAA_22"/>
</dbReference>
<evidence type="ECO:0000259" key="2">
    <source>
        <dbReference type="Pfam" id="PF01471"/>
    </source>
</evidence>
<feature type="domain" description="Peptidoglycan binding-like" evidence="2">
    <location>
        <begin position="436"/>
        <end position="488"/>
    </location>
</feature>
<dbReference type="EMBL" id="JADOBH010000003">
    <property type="protein sequence ID" value="MBF7957293.1"/>
    <property type="molecule type" value="Genomic_DNA"/>
</dbReference>
<dbReference type="Pfam" id="PF01471">
    <property type="entry name" value="PG_binding_1"/>
    <property type="match status" value="1"/>
</dbReference>
<keyword evidence="1" id="KW-0812">Transmembrane</keyword>
<dbReference type="SUPFAM" id="SSF52540">
    <property type="entry name" value="P-loop containing nucleoside triphosphate hydrolases"/>
    <property type="match status" value="1"/>
</dbReference>
<feature type="transmembrane region" description="Helical" evidence="1">
    <location>
        <begin position="265"/>
        <end position="285"/>
    </location>
</feature>
<dbReference type="PANTHER" id="PTHR35894:SF1">
    <property type="entry name" value="PHOSPHORIBULOKINASE _ URIDINE KINASE FAMILY"/>
    <property type="match status" value="1"/>
</dbReference>
<dbReference type="Gene3D" id="3.40.50.300">
    <property type="entry name" value="P-loop containing nucleotide triphosphate hydrolases"/>
    <property type="match status" value="1"/>
</dbReference>
<accession>A0ABS0DYV3</accession>
<dbReference type="PANTHER" id="PTHR35894">
    <property type="entry name" value="GENERAL SECRETION PATHWAY PROTEIN A-RELATED"/>
    <property type="match status" value="1"/>
</dbReference>